<name>A0A9Q0MYB1_9DIPT</name>
<sequence length="274" mass="31187">MQGNLLNQHRRFLAIFSIRFNLSEIWVPETSVLKESMAMEWMANEGLRSVAKIDSLESAVAESINKVKIEVNAQIANLAADIDLRVNKLETAAQRSCEGTSKGQDNVSQFYDIQHVNESRLNKLERESLRNELIINGVPVVHGESLFDFIGDIVNALQSKITSCDVVASYRLSVRKKSSARAHNDRMAAPIALRLVSDWAKQDLVPKYFKMKNLNTADIGFQTKSRIYINESLTNHNRAVLRRRQLQSAIRSMGSYTFKLPMREKYFEFMASNN</sequence>
<dbReference type="AlphaFoldDB" id="A0A9Q0MYB1"/>
<gene>
    <name evidence="1" type="ORF">Bhyg_12094</name>
</gene>
<evidence type="ECO:0000313" key="2">
    <source>
        <dbReference type="Proteomes" id="UP001151699"/>
    </source>
</evidence>
<keyword evidence="2" id="KW-1185">Reference proteome</keyword>
<organism evidence="1 2">
    <name type="scientific">Pseudolycoriella hygida</name>
    <dbReference type="NCBI Taxonomy" id="35572"/>
    <lineage>
        <taxon>Eukaryota</taxon>
        <taxon>Metazoa</taxon>
        <taxon>Ecdysozoa</taxon>
        <taxon>Arthropoda</taxon>
        <taxon>Hexapoda</taxon>
        <taxon>Insecta</taxon>
        <taxon>Pterygota</taxon>
        <taxon>Neoptera</taxon>
        <taxon>Endopterygota</taxon>
        <taxon>Diptera</taxon>
        <taxon>Nematocera</taxon>
        <taxon>Sciaroidea</taxon>
        <taxon>Sciaridae</taxon>
        <taxon>Pseudolycoriella</taxon>
    </lineage>
</organism>
<proteinExistence type="predicted"/>
<dbReference type="Proteomes" id="UP001151699">
    <property type="component" value="Chromosome X"/>
</dbReference>
<dbReference type="EMBL" id="WJQU01000003">
    <property type="protein sequence ID" value="KAJ6639350.1"/>
    <property type="molecule type" value="Genomic_DNA"/>
</dbReference>
<dbReference type="OrthoDB" id="8064881at2759"/>
<reference evidence="1" key="1">
    <citation type="submission" date="2022-07" db="EMBL/GenBank/DDBJ databases">
        <authorList>
            <person name="Trinca V."/>
            <person name="Uliana J.V.C."/>
            <person name="Torres T.T."/>
            <person name="Ward R.J."/>
            <person name="Monesi N."/>
        </authorList>
    </citation>
    <scope>NUCLEOTIDE SEQUENCE</scope>
    <source>
        <strain evidence="1">HSMRA1968</strain>
        <tissue evidence="1">Whole embryos</tissue>
    </source>
</reference>
<accession>A0A9Q0MYB1</accession>
<protein>
    <submittedName>
        <fullName evidence="1">Uncharacterized protein</fullName>
    </submittedName>
</protein>
<evidence type="ECO:0000313" key="1">
    <source>
        <dbReference type="EMBL" id="KAJ6639350.1"/>
    </source>
</evidence>
<comment type="caution">
    <text evidence="1">The sequence shown here is derived from an EMBL/GenBank/DDBJ whole genome shotgun (WGS) entry which is preliminary data.</text>
</comment>